<comment type="pathway">
    <text evidence="2">Secondary metabolite biosynthesis.</text>
</comment>
<gene>
    <name evidence="10" type="ORF">COHA_010636</name>
</gene>
<evidence type="ECO:0000256" key="5">
    <source>
        <dbReference type="ARBA" id="ARBA00022692"/>
    </source>
</evidence>
<evidence type="ECO:0000256" key="7">
    <source>
        <dbReference type="ARBA" id="ARBA00023136"/>
    </source>
</evidence>
<dbReference type="Pfam" id="PF13813">
    <property type="entry name" value="MBOAT_2"/>
    <property type="match status" value="1"/>
</dbReference>
<evidence type="ECO:0000256" key="2">
    <source>
        <dbReference type="ARBA" id="ARBA00005179"/>
    </source>
</evidence>
<evidence type="ECO:0000256" key="3">
    <source>
        <dbReference type="ARBA" id="ARBA00007282"/>
    </source>
</evidence>
<dbReference type="GO" id="GO:0016020">
    <property type="term" value="C:membrane"/>
    <property type="evidence" value="ECO:0007669"/>
    <property type="project" value="UniProtKB-SubCell"/>
</dbReference>
<accession>A0AAD5GWT3</accession>
<evidence type="ECO:0000256" key="6">
    <source>
        <dbReference type="ARBA" id="ARBA00022989"/>
    </source>
</evidence>
<comment type="caution">
    <text evidence="10">The sequence shown here is derived from an EMBL/GenBank/DDBJ whole genome shotgun (WGS) entry which is preliminary data.</text>
</comment>
<sequence length="386" mass="41954">MLLEEHSYAARFAVLAAGALLSAAWVHAARRLPPGWPRLAAALPVLAFNCAAPLMFRPLDASDMSKPNEMISAGMVEFAFVWLCSYKVLAWVCNRGPLVRPWRPLQFGAIMLAPISPVEEHAAHASHRSGRQAEHAGGAAVMAGAFAAKVVLLGAGLALVTYVPLPKLAREFVYTLGIYSILSFAMDGPAAPISALLGVKVAPHFDAPFLATSLSDFWSHRWDLVAGNQLRNCVYAPIVEGRLVHGPPERRPAAGPKATAVGQQQRATAAQHSRRRRLLGMAACFLVSGIMHEVQIWYMTGRTSRGLLTAFFAAQVPLLLAERWLGPQLRRLGWLPPRPLRSVATLSVLLLLSHYTWWAAYEKYGVTQAAIHSLQQLSKTVLGSGQ</sequence>
<feature type="transmembrane region" description="Helical" evidence="8">
    <location>
        <begin position="38"/>
        <end position="56"/>
    </location>
</feature>
<evidence type="ECO:0000259" key="9">
    <source>
        <dbReference type="Pfam" id="PF13813"/>
    </source>
</evidence>
<evidence type="ECO:0000256" key="8">
    <source>
        <dbReference type="SAM" id="Phobius"/>
    </source>
</evidence>
<dbReference type="GO" id="GO:0006629">
    <property type="term" value="P:lipid metabolic process"/>
    <property type="evidence" value="ECO:0007669"/>
    <property type="project" value="InterPro"/>
</dbReference>
<protein>
    <recommendedName>
        <fullName evidence="9">Wax synthase domain-containing protein</fullName>
    </recommendedName>
</protein>
<feature type="domain" description="Wax synthase" evidence="9">
    <location>
        <begin position="203"/>
        <end position="312"/>
    </location>
</feature>
<feature type="transmembrane region" description="Helical" evidence="8">
    <location>
        <begin position="278"/>
        <end position="298"/>
    </location>
</feature>
<dbReference type="InterPro" id="IPR032805">
    <property type="entry name" value="Wax_synthase_dom"/>
</dbReference>
<feature type="transmembrane region" description="Helical" evidence="8">
    <location>
        <begin position="172"/>
        <end position="199"/>
    </location>
</feature>
<organism evidence="10 11">
    <name type="scientific">Chlorella ohadii</name>
    <dbReference type="NCBI Taxonomy" id="2649997"/>
    <lineage>
        <taxon>Eukaryota</taxon>
        <taxon>Viridiplantae</taxon>
        <taxon>Chlorophyta</taxon>
        <taxon>core chlorophytes</taxon>
        <taxon>Trebouxiophyceae</taxon>
        <taxon>Chlorellales</taxon>
        <taxon>Chlorellaceae</taxon>
        <taxon>Chlorella clade</taxon>
        <taxon>Chlorella</taxon>
    </lineage>
</organism>
<dbReference type="EMBL" id="JADXDR010000262">
    <property type="protein sequence ID" value="KAI7835461.1"/>
    <property type="molecule type" value="Genomic_DNA"/>
</dbReference>
<keyword evidence="11" id="KW-1185">Reference proteome</keyword>
<keyword evidence="6 8" id="KW-1133">Transmembrane helix</keyword>
<evidence type="ECO:0000256" key="1">
    <source>
        <dbReference type="ARBA" id="ARBA00004141"/>
    </source>
</evidence>
<comment type="similarity">
    <text evidence="3">Belongs to the wax synthase family.</text>
</comment>
<comment type="subcellular location">
    <subcellularLocation>
        <location evidence="1">Membrane</location>
        <topology evidence="1">Multi-pass membrane protein</topology>
    </subcellularLocation>
</comment>
<dbReference type="AlphaFoldDB" id="A0AAD5GWT3"/>
<keyword evidence="7 8" id="KW-0472">Membrane</keyword>
<proteinExistence type="inferred from homology"/>
<dbReference type="PANTHER" id="PTHR31595:SF57">
    <property type="entry name" value="OS04G0481900 PROTEIN"/>
    <property type="match status" value="1"/>
</dbReference>
<name>A0AAD5GWT3_9CHLO</name>
<feature type="transmembrane region" description="Helical" evidence="8">
    <location>
        <begin position="136"/>
        <end position="160"/>
    </location>
</feature>
<dbReference type="Proteomes" id="UP001205105">
    <property type="component" value="Unassembled WGS sequence"/>
</dbReference>
<dbReference type="GO" id="GO:0008374">
    <property type="term" value="F:O-acyltransferase activity"/>
    <property type="evidence" value="ECO:0007669"/>
    <property type="project" value="InterPro"/>
</dbReference>
<keyword evidence="5 8" id="KW-0812">Transmembrane</keyword>
<evidence type="ECO:0000256" key="4">
    <source>
        <dbReference type="ARBA" id="ARBA00022679"/>
    </source>
</evidence>
<keyword evidence="4" id="KW-0808">Transferase</keyword>
<dbReference type="PANTHER" id="PTHR31595">
    <property type="entry name" value="LONG-CHAIN-ALCOHOL O-FATTY-ACYLTRANSFERASE 3-RELATED"/>
    <property type="match status" value="1"/>
</dbReference>
<reference evidence="10" key="1">
    <citation type="submission" date="2020-11" db="EMBL/GenBank/DDBJ databases">
        <title>Chlorella ohadii genome sequencing and assembly.</title>
        <authorList>
            <person name="Murik O."/>
            <person name="Treves H."/>
            <person name="Kedem I."/>
            <person name="Shotland Y."/>
            <person name="Kaplan A."/>
        </authorList>
    </citation>
    <scope>NUCLEOTIDE SEQUENCE</scope>
    <source>
        <strain evidence="10">1</strain>
    </source>
</reference>
<dbReference type="InterPro" id="IPR044851">
    <property type="entry name" value="Wax_synthase"/>
</dbReference>
<evidence type="ECO:0000313" key="10">
    <source>
        <dbReference type="EMBL" id="KAI7835461.1"/>
    </source>
</evidence>
<evidence type="ECO:0000313" key="11">
    <source>
        <dbReference type="Proteomes" id="UP001205105"/>
    </source>
</evidence>